<dbReference type="InterPro" id="IPR000223">
    <property type="entry name" value="Pept_S26A_signal_pept_1"/>
</dbReference>
<dbReference type="SUPFAM" id="SSF51306">
    <property type="entry name" value="LexA/Signal peptidase"/>
    <property type="match status" value="1"/>
</dbReference>
<evidence type="ECO:0000256" key="6">
    <source>
        <dbReference type="ARBA" id="ARBA00022801"/>
    </source>
</evidence>
<dbReference type="EC" id="3.4.21.89" evidence="3 8"/>
<gene>
    <name evidence="11" type="primary">lepB</name>
    <name evidence="11" type="ORF">NCTC12872_00152</name>
</gene>
<comment type="similarity">
    <text evidence="2 9">Belongs to the peptidase S26 family.</text>
</comment>
<dbReference type="PROSITE" id="PS00760">
    <property type="entry name" value="SPASE_I_2"/>
    <property type="match status" value="1"/>
</dbReference>
<evidence type="ECO:0000256" key="2">
    <source>
        <dbReference type="ARBA" id="ARBA00009370"/>
    </source>
</evidence>
<proteinExistence type="inferred from homology"/>
<comment type="subcellular location">
    <subcellularLocation>
        <location evidence="9">Membrane</location>
        <topology evidence="9">Multi-pass membrane protein</topology>
    </subcellularLocation>
</comment>
<evidence type="ECO:0000256" key="4">
    <source>
        <dbReference type="ARBA" id="ARBA00019232"/>
    </source>
</evidence>
<dbReference type="PANTHER" id="PTHR43390">
    <property type="entry name" value="SIGNAL PEPTIDASE I"/>
    <property type="match status" value="1"/>
</dbReference>
<evidence type="ECO:0000256" key="9">
    <source>
        <dbReference type="RuleBase" id="RU362042"/>
    </source>
</evidence>
<dbReference type="OrthoDB" id="9815782at2"/>
<protein>
    <recommendedName>
        <fullName evidence="4 8">Signal peptidase I</fullName>
        <ecNumber evidence="3 8">3.4.21.89</ecNumber>
    </recommendedName>
</protein>
<evidence type="ECO:0000313" key="11">
    <source>
        <dbReference type="EMBL" id="SUB58202.1"/>
    </source>
</evidence>
<comment type="catalytic activity">
    <reaction evidence="1 8">
        <text>Cleavage of hydrophobic, N-terminal signal or leader sequences from secreted and periplasmic proteins.</text>
        <dbReference type="EC" id="3.4.21.89"/>
    </reaction>
</comment>
<evidence type="ECO:0000256" key="1">
    <source>
        <dbReference type="ARBA" id="ARBA00000677"/>
    </source>
</evidence>
<sequence length="334" mass="38738">MENLVLIGFIAVLYGVWRGLDALQLPNTISIILVGLLVICGLCWCYHRFCLMPRRKVKIDEQEVLLKRSLTQEEKAEILKEPVFTEFFSSLFGILAIVTIVRSFIYEPFQIPSGSMEPTLRVGDFLLVEKYAYGIKDPIWQNTLIETGHPKNGDIIVFKAPEHPNVDYIKRVIGVGGDLIKYDYLNKTLTVTHNGKKIAYQYTNMGENLEFMRNIRNNILIPIEHIEQGSVSHNILTLPYHPYIECNLKGNQIVPDYECFYEQKGMSYGEWKVPEGQYFVMGDNRDNSQDSRFWGFVPEKNIVGKAVFIWMSLDKKQDEYPTGLRWNRFFTKIK</sequence>
<dbReference type="PANTHER" id="PTHR43390:SF1">
    <property type="entry name" value="CHLOROPLAST PROCESSING PEPTIDASE"/>
    <property type="match status" value="1"/>
</dbReference>
<dbReference type="InterPro" id="IPR019756">
    <property type="entry name" value="Pept_S26A_signal_pept_1_Ser-AS"/>
</dbReference>
<name>A0A379C753_9PAST</name>
<keyword evidence="8" id="KW-0812">Transmembrane</keyword>
<dbReference type="RefSeq" id="WP_115314734.1">
    <property type="nucleotide sequence ID" value="NZ_LWIF01000001.1"/>
</dbReference>
<feature type="transmembrane region" description="Helical" evidence="8">
    <location>
        <begin position="83"/>
        <end position="105"/>
    </location>
</feature>
<reference evidence="11 12" key="1">
    <citation type="submission" date="2018-06" db="EMBL/GenBank/DDBJ databases">
        <authorList>
            <consortium name="Pathogen Informatics"/>
            <person name="Doyle S."/>
        </authorList>
    </citation>
    <scope>NUCLEOTIDE SEQUENCE [LARGE SCALE GENOMIC DNA]</scope>
    <source>
        <strain evidence="11 12">NCTC12872</strain>
    </source>
</reference>
<keyword evidence="8" id="KW-1133">Transmembrane helix</keyword>
<dbReference type="NCBIfam" id="NF008114">
    <property type="entry name" value="PRK10861.1"/>
    <property type="match status" value="1"/>
</dbReference>
<evidence type="ECO:0000256" key="7">
    <source>
        <dbReference type="PIRSR" id="PIRSR600223-1"/>
    </source>
</evidence>
<dbReference type="Gene3D" id="2.10.109.10">
    <property type="entry name" value="Umud Fragment, subunit A"/>
    <property type="match status" value="1"/>
</dbReference>
<evidence type="ECO:0000259" key="10">
    <source>
        <dbReference type="Pfam" id="PF10502"/>
    </source>
</evidence>
<keyword evidence="5 8" id="KW-0645">Protease</keyword>
<feature type="active site" evidence="7">
    <location>
        <position position="115"/>
    </location>
</feature>
<dbReference type="Pfam" id="PF10502">
    <property type="entry name" value="Peptidase_S26"/>
    <property type="match status" value="1"/>
</dbReference>
<feature type="domain" description="Peptidase S26" evidence="10">
    <location>
        <begin position="85"/>
        <end position="311"/>
    </location>
</feature>
<organism evidence="11 12">
    <name type="scientific">Phocoenobacter uteri</name>
    <dbReference type="NCBI Taxonomy" id="146806"/>
    <lineage>
        <taxon>Bacteria</taxon>
        <taxon>Pseudomonadati</taxon>
        <taxon>Pseudomonadota</taxon>
        <taxon>Gammaproteobacteria</taxon>
        <taxon>Pasteurellales</taxon>
        <taxon>Pasteurellaceae</taxon>
        <taxon>Phocoenobacter</taxon>
    </lineage>
</organism>
<dbReference type="PROSITE" id="PS00501">
    <property type="entry name" value="SPASE_I_1"/>
    <property type="match status" value="1"/>
</dbReference>
<keyword evidence="8" id="KW-0472">Membrane</keyword>
<dbReference type="AlphaFoldDB" id="A0A379C753"/>
<keyword evidence="12" id="KW-1185">Reference proteome</keyword>
<feature type="active site" evidence="7">
    <location>
        <position position="170"/>
    </location>
</feature>
<dbReference type="InterPro" id="IPR019533">
    <property type="entry name" value="Peptidase_S26"/>
</dbReference>
<dbReference type="NCBIfam" id="TIGR02227">
    <property type="entry name" value="sigpep_I_bact"/>
    <property type="match status" value="1"/>
</dbReference>
<dbReference type="InterPro" id="IPR019757">
    <property type="entry name" value="Pept_S26A_signal_pept_1_Lys-AS"/>
</dbReference>
<dbReference type="GO" id="GO:0009003">
    <property type="term" value="F:signal peptidase activity"/>
    <property type="evidence" value="ECO:0007669"/>
    <property type="project" value="UniProtKB-EC"/>
</dbReference>
<dbReference type="EMBL" id="UGTA01000001">
    <property type="protein sequence ID" value="SUB58202.1"/>
    <property type="molecule type" value="Genomic_DNA"/>
</dbReference>
<evidence type="ECO:0000313" key="12">
    <source>
        <dbReference type="Proteomes" id="UP000255417"/>
    </source>
</evidence>
<evidence type="ECO:0000256" key="5">
    <source>
        <dbReference type="ARBA" id="ARBA00022670"/>
    </source>
</evidence>
<dbReference type="CDD" id="cd06530">
    <property type="entry name" value="S26_SPase_I"/>
    <property type="match status" value="1"/>
</dbReference>
<evidence type="ECO:0000256" key="8">
    <source>
        <dbReference type="RuleBase" id="RU003993"/>
    </source>
</evidence>
<dbReference type="GO" id="GO:0006465">
    <property type="term" value="P:signal peptide processing"/>
    <property type="evidence" value="ECO:0007669"/>
    <property type="project" value="InterPro"/>
</dbReference>
<dbReference type="PRINTS" id="PR00727">
    <property type="entry name" value="LEADERPTASE"/>
</dbReference>
<dbReference type="PROSITE" id="PS00761">
    <property type="entry name" value="SPASE_I_3"/>
    <property type="match status" value="1"/>
</dbReference>
<accession>A0A379C753</accession>
<dbReference type="GO" id="GO:0004252">
    <property type="term" value="F:serine-type endopeptidase activity"/>
    <property type="evidence" value="ECO:0007669"/>
    <property type="project" value="InterPro"/>
</dbReference>
<keyword evidence="6 8" id="KW-0378">Hydrolase</keyword>
<evidence type="ECO:0000256" key="3">
    <source>
        <dbReference type="ARBA" id="ARBA00013208"/>
    </source>
</evidence>
<dbReference type="InterPro" id="IPR019758">
    <property type="entry name" value="Pept_S26A_signal_pept_1_CS"/>
</dbReference>
<feature type="transmembrane region" description="Helical" evidence="8">
    <location>
        <begin position="28"/>
        <end position="46"/>
    </location>
</feature>
<dbReference type="Proteomes" id="UP000255417">
    <property type="component" value="Unassembled WGS sequence"/>
</dbReference>
<dbReference type="InterPro" id="IPR036286">
    <property type="entry name" value="LexA/Signal_pep-like_sf"/>
</dbReference>
<dbReference type="GO" id="GO:0016020">
    <property type="term" value="C:membrane"/>
    <property type="evidence" value="ECO:0007669"/>
    <property type="project" value="UniProtKB-SubCell"/>
</dbReference>